<dbReference type="AlphaFoldDB" id="A0AAD5BV61"/>
<keyword evidence="2" id="KW-1185">Reference proteome</keyword>
<evidence type="ECO:0000313" key="2">
    <source>
        <dbReference type="Proteomes" id="UP001206925"/>
    </source>
</evidence>
<reference evidence="1" key="1">
    <citation type="submission" date="2022-06" db="EMBL/GenBank/DDBJ databases">
        <title>Uncovering the hologenomic basis of an extraordinary plant invasion.</title>
        <authorList>
            <person name="Bieker V.C."/>
            <person name="Martin M.D."/>
            <person name="Gilbert T."/>
            <person name="Hodgins K."/>
            <person name="Battlay P."/>
            <person name="Petersen B."/>
            <person name="Wilson J."/>
        </authorList>
    </citation>
    <scope>NUCLEOTIDE SEQUENCE</scope>
    <source>
        <strain evidence="1">AA19_3_7</strain>
        <tissue evidence="1">Leaf</tissue>
    </source>
</reference>
<comment type="caution">
    <text evidence="1">The sequence shown here is derived from an EMBL/GenBank/DDBJ whole genome shotgun (WGS) entry which is preliminary data.</text>
</comment>
<proteinExistence type="predicted"/>
<dbReference type="EMBL" id="JAMZMK010010852">
    <property type="protein sequence ID" value="KAI7730057.1"/>
    <property type="molecule type" value="Genomic_DNA"/>
</dbReference>
<feature type="non-terminal residue" evidence="1">
    <location>
        <position position="1"/>
    </location>
</feature>
<accession>A0AAD5BV61</accession>
<protein>
    <submittedName>
        <fullName evidence="1">Uncharacterized protein</fullName>
    </submittedName>
</protein>
<dbReference type="Proteomes" id="UP001206925">
    <property type="component" value="Unassembled WGS sequence"/>
</dbReference>
<evidence type="ECO:0000313" key="1">
    <source>
        <dbReference type="EMBL" id="KAI7730057.1"/>
    </source>
</evidence>
<organism evidence="1 2">
    <name type="scientific">Ambrosia artemisiifolia</name>
    <name type="common">Common ragweed</name>
    <dbReference type="NCBI Taxonomy" id="4212"/>
    <lineage>
        <taxon>Eukaryota</taxon>
        <taxon>Viridiplantae</taxon>
        <taxon>Streptophyta</taxon>
        <taxon>Embryophyta</taxon>
        <taxon>Tracheophyta</taxon>
        <taxon>Spermatophyta</taxon>
        <taxon>Magnoliopsida</taxon>
        <taxon>eudicotyledons</taxon>
        <taxon>Gunneridae</taxon>
        <taxon>Pentapetalae</taxon>
        <taxon>asterids</taxon>
        <taxon>campanulids</taxon>
        <taxon>Asterales</taxon>
        <taxon>Asteraceae</taxon>
        <taxon>Asteroideae</taxon>
        <taxon>Heliantheae alliance</taxon>
        <taxon>Heliantheae</taxon>
        <taxon>Ambrosia</taxon>
    </lineage>
</organism>
<sequence>MMMGLVKFSHCRGKLPIVQTKNGMLAQMPPLFHCLKRFSVLVMLVELIGWFSQKHAKIMYGTNIGLPTLHLMNSTPENLTLF</sequence>
<name>A0AAD5BV61_AMBAR</name>
<gene>
    <name evidence="1" type="ORF">M8C21_020008</name>
</gene>